<feature type="transmembrane region" description="Helical" evidence="5">
    <location>
        <begin position="69"/>
        <end position="89"/>
    </location>
</feature>
<keyword evidence="5" id="KW-1133">Transmembrane helix</keyword>
<organism evidence="7 8">
    <name type="scientific">Ditylenchus dipsaci</name>
    <dbReference type="NCBI Taxonomy" id="166011"/>
    <lineage>
        <taxon>Eukaryota</taxon>
        <taxon>Metazoa</taxon>
        <taxon>Ecdysozoa</taxon>
        <taxon>Nematoda</taxon>
        <taxon>Chromadorea</taxon>
        <taxon>Rhabditida</taxon>
        <taxon>Tylenchina</taxon>
        <taxon>Tylenchomorpha</taxon>
        <taxon>Sphaerularioidea</taxon>
        <taxon>Anguinidae</taxon>
        <taxon>Anguininae</taxon>
        <taxon>Ditylenchus</taxon>
    </lineage>
</organism>
<reference evidence="8" key="1">
    <citation type="submission" date="2022-11" db="UniProtKB">
        <authorList>
            <consortium name="WormBaseParasite"/>
        </authorList>
    </citation>
    <scope>IDENTIFICATION</scope>
</reference>
<protein>
    <submittedName>
        <fullName evidence="8">FAD/NAD(P)-binding domain-containing protein</fullName>
    </submittedName>
</protein>
<proteinExistence type="predicted"/>
<evidence type="ECO:0000313" key="8">
    <source>
        <dbReference type="WBParaSite" id="jg23228"/>
    </source>
</evidence>
<keyword evidence="5" id="KW-0812">Transmembrane</keyword>
<evidence type="ECO:0000256" key="4">
    <source>
        <dbReference type="ARBA" id="ARBA00023002"/>
    </source>
</evidence>
<evidence type="ECO:0000256" key="5">
    <source>
        <dbReference type="SAM" id="Phobius"/>
    </source>
</evidence>
<dbReference type="InterPro" id="IPR023753">
    <property type="entry name" value="FAD/NAD-binding_dom"/>
</dbReference>
<sequence>MGRNVRSIEPESKSVVFDDGNTQSYTKLVLAMGAVNRRLNIPGADLDGIFYLRNWMKQKKFAKSLQKNIVTIIGSGSWVLFVLSLSFWLRPTVQSSAKDGMCVAAQTVIAAIGLMPCTSILIGSKIQTDPTGYVANLPHWQVAQYQGRMAALSILRKIEKLPPLCRFYGFVSSINTSPFLVTQHLNQTKESVKAACSKIITPLISLKITT</sequence>
<feature type="domain" description="FAD/NAD(P)-binding" evidence="6">
    <location>
        <begin position="2"/>
        <end position="76"/>
    </location>
</feature>
<dbReference type="GO" id="GO:0005737">
    <property type="term" value="C:cytoplasm"/>
    <property type="evidence" value="ECO:0007669"/>
    <property type="project" value="TreeGrafter"/>
</dbReference>
<dbReference type="InterPro" id="IPR036188">
    <property type="entry name" value="FAD/NAD-bd_sf"/>
</dbReference>
<dbReference type="Proteomes" id="UP000887574">
    <property type="component" value="Unplaced"/>
</dbReference>
<dbReference type="WBParaSite" id="jg23228">
    <property type="protein sequence ID" value="jg23228"/>
    <property type="gene ID" value="jg23228"/>
</dbReference>
<keyword evidence="2" id="KW-0285">Flavoprotein</keyword>
<keyword evidence="7" id="KW-1185">Reference proteome</keyword>
<keyword evidence="3" id="KW-0274">FAD</keyword>
<evidence type="ECO:0000256" key="2">
    <source>
        <dbReference type="ARBA" id="ARBA00022630"/>
    </source>
</evidence>
<keyword evidence="5" id="KW-0472">Membrane</keyword>
<dbReference type="Gene3D" id="3.50.50.60">
    <property type="entry name" value="FAD/NAD(P)-binding domain"/>
    <property type="match status" value="2"/>
</dbReference>
<evidence type="ECO:0000256" key="3">
    <source>
        <dbReference type="ARBA" id="ARBA00022827"/>
    </source>
</evidence>
<keyword evidence="4" id="KW-0560">Oxidoreductase</keyword>
<comment type="cofactor">
    <cofactor evidence="1">
        <name>FAD</name>
        <dbReference type="ChEBI" id="CHEBI:57692"/>
    </cofactor>
</comment>
<evidence type="ECO:0000256" key="1">
    <source>
        <dbReference type="ARBA" id="ARBA00001974"/>
    </source>
</evidence>
<dbReference type="InterPro" id="IPR050446">
    <property type="entry name" value="FAD-oxidoreductase/Apoptosis"/>
</dbReference>
<evidence type="ECO:0000259" key="6">
    <source>
        <dbReference type="Pfam" id="PF07992"/>
    </source>
</evidence>
<dbReference type="Pfam" id="PF07992">
    <property type="entry name" value="Pyr_redox_2"/>
    <property type="match status" value="1"/>
</dbReference>
<name>A0A915DVI7_9BILA</name>
<dbReference type="PANTHER" id="PTHR43557">
    <property type="entry name" value="APOPTOSIS-INDUCING FACTOR 1"/>
    <property type="match status" value="1"/>
</dbReference>
<evidence type="ECO:0000313" key="7">
    <source>
        <dbReference type="Proteomes" id="UP000887574"/>
    </source>
</evidence>
<dbReference type="SUPFAM" id="SSF51905">
    <property type="entry name" value="FAD/NAD(P)-binding domain"/>
    <property type="match status" value="1"/>
</dbReference>
<accession>A0A915DVI7</accession>
<dbReference type="GO" id="GO:0016651">
    <property type="term" value="F:oxidoreductase activity, acting on NAD(P)H"/>
    <property type="evidence" value="ECO:0007669"/>
    <property type="project" value="TreeGrafter"/>
</dbReference>
<dbReference type="PANTHER" id="PTHR43557:SF2">
    <property type="entry name" value="RIESKE DOMAIN-CONTAINING PROTEIN-RELATED"/>
    <property type="match status" value="1"/>
</dbReference>
<dbReference type="AlphaFoldDB" id="A0A915DVI7"/>